<reference evidence="3 4" key="1">
    <citation type="submission" date="2011-06" db="EMBL/GenBank/DDBJ databases">
        <title>The draft genome of Thiorhodococcus drewsii AZ1.</title>
        <authorList>
            <consortium name="US DOE Joint Genome Institute (JGI-PGF)"/>
            <person name="Lucas S."/>
            <person name="Han J."/>
            <person name="Lapidus A."/>
            <person name="Cheng J.-F."/>
            <person name="Goodwin L."/>
            <person name="Pitluck S."/>
            <person name="Peters L."/>
            <person name="Land M.L."/>
            <person name="Hauser L."/>
            <person name="Vogl K."/>
            <person name="Liu Z."/>
            <person name="Imhoff J."/>
            <person name="Thiel V."/>
            <person name="Frigaard N.-U."/>
            <person name="Bryant D.A."/>
            <person name="Woyke T.J."/>
        </authorList>
    </citation>
    <scope>NUCLEOTIDE SEQUENCE [LARGE SCALE GENOMIC DNA]</scope>
    <source>
        <strain evidence="3 4">AZ1</strain>
    </source>
</reference>
<dbReference type="Proteomes" id="UP000004200">
    <property type="component" value="Unassembled WGS sequence"/>
</dbReference>
<feature type="transmembrane region" description="Helical" evidence="1">
    <location>
        <begin position="151"/>
        <end position="182"/>
    </location>
</feature>
<comment type="caution">
    <text evidence="3">The sequence shown here is derived from an EMBL/GenBank/DDBJ whole genome shotgun (WGS) entry which is preliminary data.</text>
</comment>
<name>G2DWR8_9GAMM</name>
<feature type="domain" description="Acyltransferase 3" evidence="2">
    <location>
        <begin position="11"/>
        <end position="320"/>
    </location>
</feature>
<feature type="transmembrane region" description="Helical" evidence="1">
    <location>
        <begin position="122"/>
        <end position="139"/>
    </location>
</feature>
<evidence type="ECO:0000313" key="3">
    <source>
        <dbReference type="EMBL" id="EGV33768.1"/>
    </source>
</evidence>
<keyword evidence="1" id="KW-1133">Transmembrane helix</keyword>
<keyword evidence="1" id="KW-0812">Transmembrane</keyword>
<feature type="transmembrane region" description="Helical" evidence="1">
    <location>
        <begin position="219"/>
        <end position="237"/>
    </location>
</feature>
<feature type="transmembrane region" description="Helical" evidence="1">
    <location>
        <begin position="304"/>
        <end position="324"/>
    </location>
</feature>
<dbReference type="eggNOG" id="COG1835">
    <property type="taxonomic scope" value="Bacteria"/>
</dbReference>
<dbReference type="Pfam" id="PF01757">
    <property type="entry name" value="Acyl_transf_3"/>
    <property type="match status" value="1"/>
</dbReference>
<dbReference type="AlphaFoldDB" id="G2DWR8"/>
<protein>
    <recommendedName>
        <fullName evidence="2">Acyltransferase 3 domain-containing protein</fullName>
    </recommendedName>
</protein>
<gene>
    <name evidence="3" type="ORF">ThidrDRAFT_0457</name>
</gene>
<dbReference type="InterPro" id="IPR002656">
    <property type="entry name" value="Acyl_transf_3_dom"/>
</dbReference>
<sequence length="338" mass="39067">MSKLDPEISQRINILRYIMIFGIIVLHAPPYIPLTETGASAFDFLKATFQHAIFRTSVPVLTFISGYLLFSANLDLRYSALLSKKTRTILVPLVLFNLPIALIVYTVQAYQLLDHDFSQKLYPFNFFVWLDAIIGLFGSPINYPLNFLRDLYVISILAPIFGLLIRKLAWTGLLITLLIFWFNFDGNIVLRNTMPILFYVGGMAAILEWDMRKLDKYALMLFVMFLLFCFAIVAFQIENRNYLRLVSPILIWPACSLIVNTKFGVWIAGLAKYSFLTFLAQGPMLLTLWIIYQKIVPDVPYWAYWFSAPLIIALMMVPVYLYGYRKFPKTMKFMLGGR</sequence>
<dbReference type="STRING" id="765913.ThidrDRAFT_0457"/>
<dbReference type="EMBL" id="AFWT01000002">
    <property type="protein sequence ID" value="EGV33768.1"/>
    <property type="molecule type" value="Genomic_DNA"/>
</dbReference>
<evidence type="ECO:0000259" key="2">
    <source>
        <dbReference type="Pfam" id="PF01757"/>
    </source>
</evidence>
<feature type="transmembrane region" description="Helical" evidence="1">
    <location>
        <begin position="188"/>
        <end position="207"/>
    </location>
</feature>
<feature type="transmembrane region" description="Helical" evidence="1">
    <location>
        <begin position="52"/>
        <end position="70"/>
    </location>
</feature>
<evidence type="ECO:0000256" key="1">
    <source>
        <dbReference type="SAM" id="Phobius"/>
    </source>
</evidence>
<keyword evidence="1" id="KW-0472">Membrane</keyword>
<dbReference type="GO" id="GO:0016747">
    <property type="term" value="F:acyltransferase activity, transferring groups other than amino-acyl groups"/>
    <property type="evidence" value="ECO:0007669"/>
    <property type="project" value="InterPro"/>
</dbReference>
<proteinExistence type="predicted"/>
<dbReference type="RefSeq" id="WP_007039173.1">
    <property type="nucleotide sequence ID" value="NZ_AFWT01000002.1"/>
</dbReference>
<feature type="transmembrane region" description="Helical" evidence="1">
    <location>
        <begin position="275"/>
        <end position="292"/>
    </location>
</feature>
<dbReference type="OrthoDB" id="6064642at2"/>
<feature type="transmembrane region" description="Helical" evidence="1">
    <location>
        <begin position="249"/>
        <end position="268"/>
    </location>
</feature>
<organism evidence="3 4">
    <name type="scientific">Thiorhodococcus drewsii AZ1</name>
    <dbReference type="NCBI Taxonomy" id="765913"/>
    <lineage>
        <taxon>Bacteria</taxon>
        <taxon>Pseudomonadati</taxon>
        <taxon>Pseudomonadota</taxon>
        <taxon>Gammaproteobacteria</taxon>
        <taxon>Chromatiales</taxon>
        <taxon>Chromatiaceae</taxon>
        <taxon>Thiorhodococcus</taxon>
    </lineage>
</organism>
<evidence type="ECO:0000313" key="4">
    <source>
        <dbReference type="Proteomes" id="UP000004200"/>
    </source>
</evidence>
<feature type="transmembrane region" description="Helical" evidence="1">
    <location>
        <begin position="12"/>
        <end position="32"/>
    </location>
</feature>
<accession>G2DWR8</accession>
<keyword evidence="4" id="KW-1185">Reference proteome</keyword>
<feature type="transmembrane region" description="Helical" evidence="1">
    <location>
        <begin position="90"/>
        <end position="110"/>
    </location>
</feature>